<organism evidence="1 2">
    <name type="scientific">Ehrlichia canis (strain Jake)</name>
    <dbReference type="NCBI Taxonomy" id="269484"/>
    <lineage>
        <taxon>Bacteria</taxon>
        <taxon>Pseudomonadati</taxon>
        <taxon>Pseudomonadota</taxon>
        <taxon>Alphaproteobacteria</taxon>
        <taxon>Rickettsiales</taxon>
        <taxon>Anaplasmataceae</taxon>
        <taxon>Ehrlichia</taxon>
    </lineage>
</organism>
<gene>
    <name evidence="1" type="ordered locus">Ecaj_0231</name>
</gene>
<evidence type="ECO:0000313" key="2">
    <source>
        <dbReference type="Proteomes" id="UP000000435"/>
    </source>
</evidence>
<dbReference type="EMBL" id="CP000107">
    <property type="protein sequence ID" value="AAZ68280.1"/>
    <property type="molecule type" value="Genomic_DNA"/>
</dbReference>
<reference evidence="2" key="1">
    <citation type="journal article" date="2006" name="J. Bacteriol.">
        <title>The genome of the obligately intracellular bacterium Ehrlichia canis reveals themes of complex membrane structure and immune evasion strategies.</title>
        <authorList>
            <person name="Mavromatis K."/>
            <person name="Doyle C.K."/>
            <person name="Lykidis A."/>
            <person name="Ivanova N."/>
            <person name="Francino M.P."/>
            <person name="Chain P."/>
            <person name="Shin M."/>
            <person name="Malfatti S."/>
            <person name="Larimer F."/>
            <person name="Copeland A."/>
            <person name="Detter J.C."/>
            <person name="Land M."/>
            <person name="Richardson P.M."/>
            <person name="Yu X.J."/>
            <person name="Walker D.H."/>
            <person name="McBride J.W."/>
            <person name="Kyrpides N.C."/>
        </authorList>
    </citation>
    <scope>NUCLEOTIDE SEQUENCE [LARGE SCALE GENOMIC DNA]</scope>
    <source>
        <strain evidence="2">Jake</strain>
    </source>
</reference>
<accession>A0ACA6AVI2</accession>
<protein>
    <submittedName>
        <fullName evidence="1">Uncharacterized protein</fullName>
    </submittedName>
</protein>
<proteinExistence type="predicted"/>
<keyword evidence="2" id="KW-1185">Reference proteome</keyword>
<name>A0ACA6AVI2_EHRCJ</name>
<dbReference type="Proteomes" id="UP000000435">
    <property type="component" value="Chromosome"/>
</dbReference>
<sequence length="328" mass="38471">MYNTILIISITTALIILTITLLFIKNMNKRSNKLFFDKQLTNISRDFIQTIFYPTNYEQQNITNPFHNIFSKRLSISIYDLDDRLFEQFPKVLQSYQLKNTSNPYINKHFQYISQILKIRKTDNNFKQYRHIIALAATLDEMFVKFNNSEIHPDIIHEIVYHFYQNTYAQATIKILNNIFNVGKKLTHIIKAKSTHILFRVYNDNLINISINTYISLSEVTTPNKIHNFNATLSFDISCTKNSKTCDSTISYNYTSLNLLIPNSMKQYTTQEKITVEDALFSNIIQNPNYATLNYNNQHEYNNDILLLNYCIPNPTVESLFKDKSQAI</sequence>
<evidence type="ECO:0000313" key="1">
    <source>
        <dbReference type="EMBL" id="AAZ68280.1"/>
    </source>
</evidence>